<sequence length="105" mass="11874">MTEVGGVLDPFSAFIPMRFFLRNPSKREAFFNSSSPACLLCAEVDGCVLNIWLNQEAPDERFQRLGGIQAPYIISGWTKKMRLLVANHMGMVKRKLVVEETDLKP</sequence>
<evidence type="ECO:0000313" key="1">
    <source>
        <dbReference type="EMBL" id="TVU17863.1"/>
    </source>
</evidence>
<dbReference type="AlphaFoldDB" id="A0A5J9U2E8"/>
<protein>
    <submittedName>
        <fullName evidence="1">Uncharacterized protein</fullName>
    </submittedName>
</protein>
<proteinExistence type="predicted"/>
<gene>
    <name evidence="1" type="ORF">EJB05_33923</name>
</gene>
<evidence type="ECO:0000313" key="2">
    <source>
        <dbReference type="Proteomes" id="UP000324897"/>
    </source>
</evidence>
<reference evidence="1 2" key="1">
    <citation type="journal article" date="2019" name="Sci. Rep.">
        <title>A high-quality genome of Eragrostis curvula grass provides insights into Poaceae evolution and supports new strategies to enhance forage quality.</title>
        <authorList>
            <person name="Carballo J."/>
            <person name="Santos B.A.C.M."/>
            <person name="Zappacosta D."/>
            <person name="Garbus I."/>
            <person name="Selva J.P."/>
            <person name="Gallo C.A."/>
            <person name="Diaz A."/>
            <person name="Albertini E."/>
            <person name="Caccamo M."/>
            <person name="Echenique V."/>
        </authorList>
    </citation>
    <scope>NUCLEOTIDE SEQUENCE [LARGE SCALE GENOMIC DNA]</scope>
    <source>
        <strain evidence="2">cv. Victoria</strain>
        <tissue evidence="1">Leaf</tissue>
    </source>
</reference>
<keyword evidence="2" id="KW-1185">Reference proteome</keyword>
<comment type="caution">
    <text evidence="1">The sequence shown here is derived from an EMBL/GenBank/DDBJ whole genome shotgun (WGS) entry which is preliminary data.</text>
</comment>
<dbReference type="Proteomes" id="UP000324897">
    <property type="component" value="Chromosome 7"/>
</dbReference>
<dbReference type="EMBL" id="RWGY01000029">
    <property type="protein sequence ID" value="TVU17863.1"/>
    <property type="molecule type" value="Genomic_DNA"/>
</dbReference>
<dbReference type="Gramene" id="TVU17863">
    <property type="protein sequence ID" value="TVU17863"/>
    <property type="gene ID" value="EJB05_33923"/>
</dbReference>
<name>A0A5J9U2E8_9POAL</name>
<accession>A0A5J9U2E8</accession>
<organism evidence="1 2">
    <name type="scientific">Eragrostis curvula</name>
    <name type="common">weeping love grass</name>
    <dbReference type="NCBI Taxonomy" id="38414"/>
    <lineage>
        <taxon>Eukaryota</taxon>
        <taxon>Viridiplantae</taxon>
        <taxon>Streptophyta</taxon>
        <taxon>Embryophyta</taxon>
        <taxon>Tracheophyta</taxon>
        <taxon>Spermatophyta</taxon>
        <taxon>Magnoliopsida</taxon>
        <taxon>Liliopsida</taxon>
        <taxon>Poales</taxon>
        <taxon>Poaceae</taxon>
        <taxon>PACMAD clade</taxon>
        <taxon>Chloridoideae</taxon>
        <taxon>Eragrostideae</taxon>
        <taxon>Eragrostidinae</taxon>
        <taxon>Eragrostis</taxon>
    </lineage>
</organism>